<sequence length="162" mass="17251">MLHVLVLVLLVPSLLTAVLYGGAATAVLLALLGGVQLGVLLLSHALAPEGSRRLWDERSVAVRPVWAALACVSDFLALLVTLAFLVALAADRSHTVTPSPTVGGFALLGAVSALLALHHVAHRQATVPKVQSRAEDREAEEWEAEEWASFVWAFGDMSESRK</sequence>
<feature type="transmembrane region" description="Helical" evidence="1">
    <location>
        <begin position="26"/>
        <end position="46"/>
    </location>
</feature>
<feature type="transmembrane region" description="Helical" evidence="1">
    <location>
        <begin position="102"/>
        <end position="121"/>
    </location>
</feature>
<keyword evidence="1" id="KW-1133">Transmembrane helix</keyword>
<name>A0A5R9DVP9_9ACTN</name>
<keyword evidence="1" id="KW-0472">Membrane</keyword>
<dbReference type="RefSeq" id="WP_138058015.1">
    <property type="nucleotide sequence ID" value="NZ_VAWE01000002.1"/>
</dbReference>
<comment type="caution">
    <text evidence="2">The sequence shown here is derived from an EMBL/GenBank/DDBJ whole genome shotgun (WGS) entry which is preliminary data.</text>
</comment>
<dbReference type="Proteomes" id="UP000305921">
    <property type="component" value="Unassembled WGS sequence"/>
</dbReference>
<evidence type="ECO:0000313" key="3">
    <source>
        <dbReference type="Proteomes" id="UP000305921"/>
    </source>
</evidence>
<evidence type="ECO:0000256" key="1">
    <source>
        <dbReference type="SAM" id="Phobius"/>
    </source>
</evidence>
<gene>
    <name evidence="2" type="ORF">FEF34_38030</name>
</gene>
<feature type="transmembrane region" description="Helical" evidence="1">
    <location>
        <begin position="66"/>
        <end position="90"/>
    </location>
</feature>
<reference evidence="2 3" key="1">
    <citation type="submission" date="2019-05" db="EMBL/GenBank/DDBJ databases">
        <title>Streptomyces marianii sp. nov., a novel marine actinomycete from southern coast of India.</title>
        <authorList>
            <person name="Iniyan A.M."/>
            <person name="Wink J."/>
            <person name="Ramprasad E."/>
            <person name="Ramana C.V."/>
            <person name="Bunk B."/>
            <person name="Sproer C."/>
            <person name="Joseph F.-J.R.S."/>
            <person name="Vincent S.G.P."/>
        </authorList>
    </citation>
    <scope>NUCLEOTIDE SEQUENCE [LARGE SCALE GENOMIC DNA]</scope>
    <source>
        <strain evidence="2 3">ICN19</strain>
    </source>
</reference>
<dbReference type="EMBL" id="VAWE01000002">
    <property type="protein sequence ID" value="TLQ39203.1"/>
    <property type="molecule type" value="Genomic_DNA"/>
</dbReference>
<proteinExistence type="predicted"/>
<evidence type="ECO:0000313" key="2">
    <source>
        <dbReference type="EMBL" id="TLQ39203.1"/>
    </source>
</evidence>
<protein>
    <submittedName>
        <fullName evidence="2">Uncharacterized protein</fullName>
    </submittedName>
</protein>
<keyword evidence="1" id="KW-0812">Transmembrane</keyword>
<accession>A0A5R9DVP9</accession>
<keyword evidence="3" id="KW-1185">Reference proteome</keyword>
<organism evidence="2 3">
    <name type="scientific">Streptomyces marianii</name>
    <dbReference type="NCBI Taxonomy" id="1817406"/>
    <lineage>
        <taxon>Bacteria</taxon>
        <taxon>Bacillati</taxon>
        <taxon>Actinomycetota</taxon>
        <taxon>Actinomycetes</taxon>
        <taxon>Kitasatosporales</taxon>
        <taxon>Streptomycetaceae</taxon>
        <taxon>Streptomyces</taxon>
    </lineage>
</organism>
<dbReference type="AlphaFoldDB" id="A0A5R9DVP9"/>